<sequence>MFSVCPRRLSIHWRGYSTMDYFHFLLMAPLWLSVVLQLLICVSASTRDVNIGENTFKVCTTSLCNDVKCGDVPGDQTPCHCDYACEFYNDCCGDFESACSAMESAESTRGFYETVDALEEVDLACISPNSGAVDAYWMIQSCPDKWKGDVVRYKCTSREPSSNTDLVLLPMVHGGVTYRNVFCAVCNGIELNHDNNSITGWKFEFNCLKEYATRLESRNVTLQELINSANCEPRFSPPTDVPKSSLRACLNNNYVASCPTDAPQSLREGCMSFSSVYTDDSTGRLYKNPYCQLCNEGVISTNQTMNEHSEYLERICSSPEQSLTPVIQSSGRSFDFDLGIDDESFIDKDTDSVSLIPISVIVDFSGKSGVSIFYSENIVVKRQVTCNDGEVFDLTSDGCVAVTCADGYTLTDSRCVRDSPSFNLTCGNEGADLELSLTAVILTALNETYLQSDIDQLDRLTNCIATSLLLSNDSLIFNDKISLDNSTNYSGSISDHTNIPQEGHVYISVEYRVDAKAITYAELEESIDRSLLNVYQSSLGCSIQKVEISQRCIAVEGLHKCQDGHEELLDPSFQTFNGTSFVYDNETGDLYHPYETELVASYDRQDSLPIQSFHKNEVVRICDRGNVLSCPLITRNASLFTTVTGKALFLRDRKTEDLIGPDEYMLTSDGNIQVCVPVGSGQNGTVNDTVVKHFFRYDQSQIILSYVGVCLSLLALIVTFLTYSTFPVLRQCVSNKLIMILCVALFAAQLFQLLNGLATGDEETCMIVAVVGHFLWLLVFAMTTVLAIELDRTFGSLNNFTVSSDSLISLLKYSAFAFTLSSAIVGTCVAIHFTIGDEINFQYGSETLCWIGDRTVNLIAFGGPLAVFLFVNTILFAHTVHGIRHVTKVRNRAIRHASTLKERGKELRIYWKISTLLGFTWLFGFVAAFAGVSALWYVFIILNSLQGVYIFLAFMANKRVLHLWTGVLCYRRRGGALRKHGKGHRSSGKSTTLTLVAGTVSTATDHRISNQFTTWNSSDVSKV</sequence>
<evidence type="ECO:0000259" key="7">
    <source>
        <dbReference type="PROSITE" id="PS50261"/>
    </source>
</evidence>
<dbReference type="PANTHER" id="PTHR45902">
    <property type="entry name" value="LATROPHILIN RECEPTOR-LIKE PROTEIN A"/>
    <property type="match status" value="1"/>
</dbReference>
<evidence type="ECO:0000313" key="9">
    <source>
        <dbReference type="EnsemblMetazoa" id="XP_030829830"/>
    </source>
</evidence>
<dbReference type="PROSITE" id="PS50958">
    <property type="entry name" value="SMB_2"/>
    <property type="match status" value="1"/>
</dbReference>
<dbReference type="InParanoid" id="A0A7M7N2U7"/>
<dbReference type="Gene3D" id="4.10.410.20">
    <property type="match status" value="1"/>
</dbReference>
<evidence type="ECO:0000256" key="5">
    <source>
        <dbReference type="ARBA" id="ARBA00023157"/>
    </source>
</evidence>
<comment type="subcellular location">
    <subcellularLocation>
        <location evidence="1">Membrane</location>
        <topology evidence="1">Multi-pass membrane protein</topology>
    </subcellularLocation>
</comment>
<dbReference type="InterPro" id="IPR036024">
    <property type="entry name" value="Somatomedin_B-like_dom_sf"/>
</dbReference>
<keyword evidence="3 6" id="KW-1133">Transmembrane helix</keyword>
<evidence type="ECO:0000256" key="3">
    <source>
        <dbReference type="ARBA" id="ARBA00022989"/>
    </source>
</evidence>
<feature type="transmembrane region" description="Helical" evidence="6">
    <location>
        <begin position="21"/>
        <end position="40"/>
    </location>
</feature>
<evidence type="ECO:0000259" key="8">
    <source>
        <dbReference type="PROSITE" id="PS50958"/>
    </source>
</evidence>
<dbReference type="Gene3D" id="1.20.1070.10">
    <property type="entry name" value="Rhodopsin 7-helix transmembrane proteins"/>
    <property type="match status" value="1"/>
</dbReference>
<feature type="transmembrane region" description="Helical" evidence="6">
    <location>
        <begin position="737"/>
        <end position="754"/>
    </location>
</feature>
<protein>
    <submittedName>
        <fullName evidence="9">Uncharacterized protein</fullName>
    </submittedName>
</protein>
<keyword evidence="4 6" id="KW-0472">Membrane</keyword>
<feature type="transmembrane region" description="Helical" evidence="6">
    <location>
        <begin position="810"/>
        <end position="835"/>
    </location>
</feature>
<feature type="transmembrane region" description="Helical" evidence="6">
    <location>
        <begin position="855"/>
        <end position="880"/>
    </location>
</feature>
<dbReference type="EnsemblMetazoa" id="XM_030973970">
    <property type="protein sequence ID" value="XP_030829830"/>
    <property type="gene ID" value="LOC115918335"/>
</dbReference>
<dbReference type="GO" id="GO:0004930">
    <property type="term" value="F:G protein-coupled receptor activity"/>
    <property type="evidence" value="ECO:0007669"/>
    <property type="project" value="InterPro"/>
</dbReference>
<feature type="transmembrane region" description="Helical" evidence="6">
    <location>
        <begin position="936"/>
        <end position="956"/>
    </location>
</feature>
<reference evidence="10" key="1">
    <citation type="submission" date="2015-02" db="EMBL/GenBank/DDBJ databases">
        <title>Genome sequencing for Strongylocentrotus purpuratus.</title>
        <authorList>
            <person name="Murali S."/>
            <person name="Liu Y."/>
            <person name="Vee V."/>
            <person name="English A."/>
            <person name="Wang M."/>
            <person name="Skinner E."/>
            <person name="Han Y."/>
            <person name="Muzny D.M."/>
            <person name="Worley K.C."/>
            <person name="Gibbs R.A."/>
        </authorList>
    </citation>
    <scope>NUCLEOTIDE SEQUENCE</scope>
</reference>
<accession>A0A7M7N2U7</accession>
<evidence type="ECO:0000313" key="10">
    <source>
        <dbReference type="Proteomes" id="UP000007110"/>
    </source>
</evidence>
<dbReference type="InterPro" id="IPR000832">
    <property type="entry name" value="GPCR_2_secretin-like"/>
</dbReference>
<dbReference type="PROSITE" id="PS00524">
    <property type="entry name" value="SMB_1"/>
    <property type="match status" value="1"/>
</dbReference>
<evidence type="ECO:0000256" key="4">
    <source>
        <dbReference type="ARBA" id="ARBA00023136"/>
    </source>
</evidence>
<dbReference type="PANTHER" id="PTHR45902:SF1">
    <property type="entry name" value="LATROPHILIN RECEPTOR-LIKE PROTEIN A"/>
    <property type="match status" value="1"/>
</dbReference>
<evidence type="ECO:0000256" key="6">
    <source>
        <dbReference type="SAM" id="Phobius"/>
    </source>
</evidence>
<evidence type="ECO:0000256" key="1">
    <source>
        <dbReference type="ARBA" id="ARBA00004141"/>
    </source>
</evidence>
<evidence type="ECO:0000256" key="2">
    <source>
        <dbReference type="ARBA" id="ARBA00022692"/>
    </source>
</evidence>
<dbReference type="Proteomes" id="UP000007110">
    <property type="component" value="Unassembled WGS sequence"/>
</dbReference>
<dbReference type="Pfam" id="PF00002">
    <property type="entry name" value="7tm_2"/>
    <property type="match status" value="1"/>
</dbReference>
<keyword evidence="5" id="KW-1015">Disulfide bond</keyword>
<dbReference type="CDD" id="cd15039">
    <property type="entry name" value="7tmB3_Methuselah-like"/>
    <property type="match status" value="1"/>
</dbReference>
<reference evidence="9" key="2">
    <citation type="submission" date="2021-01" db="UniProtKB">
        <authorList>
            <consortium name="EnsemblMetazoa"/>
        </authorList>
    </citation>
    <scope>IDENTIFICATION</scope>
</reference>
<dbReference type="AlphaFoldDB" id="A0A7M7N2U7"/>
<dbReference type="RefSeq" id="XP_030829830.1">
    <property type="nucleotide sequence ID" value="XM_030973970.1"/>
</dbReference>
<dbReference type="InterPro" id="IPR017981">
    <property type="entry name" value="GPCR_2-like_7TM"/>
</dbReference>
<keyword evidence="10" id="KW-1185">Reference proteome</keyword>
<dbReference type="GO" id="GO:0007166">
    <property type="term" value="P:cell surface receptor signaling pathway"/>
    <property type="evidence" value="ECO:0007669"/>
    <property type="project" value="InterPro"/>
</dbReference>
<dbReference type="OrthoDB" id="10051649at2759"/>
<feature type="domain" description="G-protein coupled receptors family 2 profile 2" evidence="7">
    <location>
        <begin position="701"/>
        <end position="958"/>
    </location>
</feature>
<dbReference type="SUPFAM" id="SSF90188">
    <property type="entry name" value="Somatomedin B domain"/>
    <property type="match status" value="1"/>
</dbReference>
<dbReference type="GO" id="GO:0016020">
    <property type="term" value="C:membrane"/>
    <property type="evidence" value="ECO:0007669"/>
    <property type="project" value="UniProtKB-SubCell"/>
</dbReference>
<feature type="transmembrane region" description="Helical" evidence="6">
    <location>
        <begin position="909"/>
        <end position="930"/>
    </location>
</feature>
<feature type="domain" description="SMB" evidence="8">
    <location>
        <begin position="60"/>
        <end position="105"/>
    </location>
</feature>
<dbReference type="InterPro" id="IPR053231">
    <property type="entry name" value="GPCR_LN-TM7"/>
</dbReference>
<proteinExistence type="predicted"/>
<feature type="transmembrane region" description="Helical" evidence="6">
    <location>
        <begin position="703"/>
        <end position="725"/>
    </location>
</feature>
<dbReference type="GeneID" id="115918335"/>
<organism evidence="9 10">
    <name type="scientific">Strongylocentrotus purpuratus</name>
    <name type="common">Purple sea urchin</name>
    <dbReference type="NCBI Taxonomy" id="7668"/>
    <lineage>
        <taxon>Eukaryota</taxon>
        <taxon>Metazoa</taxon>
        <taxon>Echinodermata</taxon>
        <taxon>Eleutherozoa</taxon>
        <taxon>Echinozoa</taxon>
        <taxon>Echinoidea</taxon>
        <taxon>Euechinoidea</taxon>
        <taxon>Echinacea</taxon>
        <taxon>Camarodonta</taxon>
        <taxon>Echinidea</taxon>
        <taxon>Strongylocentrotidae</taxon>
        <taxon>Strongylocentrotus</taxon>
    </lineage>
</organism>
<dbReference type="OMA" id="CEAMGIF"/>
<dbReference type="InterPro" id="IPR001212">
    <property type="entry name" value="Somatomedin_B_dom"/>
</dbReference>
<keyword evidence="2 6" id="KW-0812">Transmembrane</keyword>
<dbReference type="KEGG" id="spu:115918335"/>
<dbReference type="PROSITE" id="PS50261">
    <property type="entry name" value="G_PROTEIN_RECEP_F2_4"/>
    <property type="match status" value="1"/>
</dbReference>
<dbReference type="Pfam" id="PF01033">
    <property type="entry name" value="Somatomedin_B"/>
    <property type="match status" value="1"/>
</dbReference>
<feature type="transmembrane region" description="Helical" evidence="6">
    <location>
        <begin position="766"/>
        <end position="790"/>
    </location>
</feature>
<name>A0A7M7N2U7_STRPU</name>